<sequence length="121" mass="13406">MDSNASRPDDHETRIRGVNKWKYAISASVVTSIASAIVALVQIARSIAKSENGYREGRSNGHRNNKQRYSPAVPGLVERRPAVVCHLRLVGRDEGWPHRSLPANGFLRNRSQLVPAARALQ</sequence>
<gene>
    <name evidence="3" type="ORF">ACFP3M_31845</name>
</gene>
<reference evidence="4" key="1">
    <citation type="journal article" date="2019" name="Int. J. Syst. Evol. Microbiol.">
        <title>The Global Catalogue of Microorganisms (GCM) 10K type strain sequencing project: providing services to taxonomists for standard genome sequencing and annotation.</title>
        <authorList>
            <consortium name="The Broad Institute Genomics Platform"/>
            <consortium name="The Broad Institute Genome Sequencing Center for Infectious Disease"/>
            <person name="Wu L."/>
            <person name="Ma J."/>
        </authorList>
    </citation>
    <scope>NUCLEOTIDE SEQUENCE [LARGE SCALE GENOMIC DNA]</scope>
    <source>
        <strain evidence="4">CGMCC 1.15809</strain>
    </source>
</reference>
<organism evidence="3 4">
    <name type="scientific">Streptomyces ramulosus</name>
    <dbReference type="NCBI Taxonomy" id="47762"/>
    <lineage>
        <taxon>Bacteria</taxon>
        <taxon>Bacillati</taxon>
        <taxon>Actinomycetota</taxon>
        <taxon>Actinomycetes</taxon>
        <taxon>Kitasatosporales</taxon>
        <taxon>Streptomycetaceae</taxon>
        <taxon>Streptomyces</taxon>
    </lineage>
</organism>
<evidence type="ECO:0000256" key="2">
    <source>
        <dbReference type="SAM" id="Phobius"/>
    </source>
</evidence>
<proteinExistence type="predicted"/>
<keyword evidence="2" id="KW-1133">Transmembrane helix</keyword>
<keyword evidence="2" id="KW-0472">Membrane</keyword>
<feature type="transmembrane region" description="Helical" evidence="2">
    <location>
        <begin position="23"/>
        <end position="44"/>
    </location>
</feature>
<evidence type="ECO:0000313" key="3">
    <source>
        <dbReference type="EMBL" id="MFC5897406.1"/>
    </source>
</evidence>
<evidence type="ECO:0000313" key="4">
    <source>
        <dbReference type="Proteomes" id="UP001596241"/>
    </source>
</evidence>
<dbReference type="Proteomes" id="UP001596241">
    <property type="component" value="Unassembled WGS sequence"/>
</dbReference>
<protein>
    <submittedName>
        <fullName evidence="3">Uncharacterized protein</fullName>
    </submittedName>
</protein>
<evidence type="ECO:0000256" key="1">
    <source>
        <dbReference type="SAM" id="MobiDB-lite"/>
    </source>
</evidence>
<keyword evidence="2" id="KW-0812">Transmembrane</keyword>
<comment type="caution">
    <text evidence="3">The sequence shown here is derived from an EMBL/GenBank/DDBJ whole genome shotgun (WGS) entry which is preliminary data.</text>
</comment>
<feature type="region of interest" description="Disordered" evidence="1">
    <location>
        <begin position="51"/>
        <end position="73"/>
    </location>
</feature>
<dbReference type="RefSeq" id="WP_345092975.1">
    <property type="nucleotide sequence ID" value="NZ_BAAAWG010000024.1"/>
</dbReference>
<accession>A0ABW1FSK5</accession>
<name>A0ABW1FSK5_9ACTN</name>
<keyword evidence="4" id="KW-1185">Reference proteome</keyword>
<dbReference type="EMBL" id="JBHSPW010000022">
    <property type="protein sequence ID" value="MFC5897406.1"/>
    <property type="molecule type" value="Genomic_DNA"/>
</dbReference>